<sequence>MEILFIVLILLVFVGLPLFQIRKQNQRMRQLRDFQESVREGMLVKTTSGLHGRVVRVGESTVDLEVAKNTVATWDKAAIYETVDSVDAGSAHAPAQEPGAEQNRNPFN</sequence>
<evidence type="ECO:0000256" key="4">
    <source>
        <dbReference type="ARBA" id="ARBA00022475"/>
    </source>
</evidence>
<reference evidence="11" key="1">
    <citation type="journal article" date="2021" name="PeerJ">
        <title>Extensive microbial diversity within the chicken gut microbiome revealed by metagenomics and culture.</title>
        <authorList>
            <person name="Gilroy R."/>
            <person name="Ravi A."/>
            <person name="Getino M."/>
            <person name="Pursley I."/>
            <person name="Horton D.L."/>
            <person name="Alikhan N.F."/>
            <person name="Baker D."/>
            <person name="Gharbi K."/>
            <person name="Hall N."/>
            <person name="Watson M."/>
            <person name="Adriaenssens E.M."/>
            <person name="Foster-Nyarko E."/>
            <person name="Jarju S."/>
            <person name="Secka A."/>
            <person name="Antonio M."/>
            <person name="Oren A."/>
            <person name="Chaudhuri R.R."/>
            <person name="La Ragione R."/>
            <person name="Hildebrand F."/>
            <person name="Pallen M.J."/>
        </authorList>
    </citation>
    <scope>NUCLEOTIDE SEQUENCE</scope>
    <source>
        <strain evidence="11">4376</strain>
    </source>
</reference>
<keyword evidence="4" id="KW-1003">Cell membrane</keyword>
<dbReference type="PANTHER" id="PTHR33909">
    <property type="entry name" value="SEC TRANSLOCON ACCESSORY COMPLEX SUBUNIT YAJC"/>
    <property type="match status" value="1"/>
</dbReference>
<keyword evidence="6" id="KW-0653">Protein transport</keyword>
<name>A0A9D1UQY6_9CORY</name>
<organism evidence="11 12">
    <name type="scientific">Candidatus Corynebacterium gallistercoris</name>
    <dbReference type="NCBI Taxonomy" id="2838530"/>
    <lineage>
        <taxon>Bacteria</taxon>
        <taxon>Bacillati</taxon>
        <taxon>Actinomycetota</taxon>
        <taxon>Actinomycetes</taxon>
        <taxon>Mycobacteriales</taxon>
        <taxon>Corynebacteriaceae</taxon>
        <taxon>Corynebacterium</taxon>
    </lineage>
</organism>
<dbReference type="EMBL" id="DXFZ01000039">
    <property type="protein sequence ID" value="HIW95490.1"/>
    <property type="molecule type" value="Genomic_DNA"/>
</dbReference>
<reference evidence="11" key="2">
    <citation type="submission" date="2021-04" db="EMBL/GenBank/DDBJ databases">
        <authorList>
            <person name="Gilroy R."/>
        </authorList>
    </citation>
    <scope>NUCLEOTIDE SEQUENCE</scope>
    <source>
        <strain evidence="11">4376</strain>
    </source>
</reference>
<keyword evidence="5" id="KW-0812">Transmembrane</keyword>
<gene>
    <name evidence="11" type="primary">yajC</name>
    <name evidence="11" type="ORF">H9867_03245</name>
</gene>
<comment type="subcellular location">
    <subcellularLocation>
        <location evidence="1">Cell membrane</location>
        <topology evidence="1">Single-pass membrane protein</topology>
    </subcellularLocation>
</comment>
<dbReference type="PANTHER" id="PTHR33909:SF1">
    <property type="entry name" value="SEC TRANSLOCON ACCESSORY COMPLEX SUBUNIT YAJC"/>
    <property type="match status" value="1"/>
</dbReference>
<dbReference type="NCBIfam" id="TIGR00739">
    <property type="entry name" value="yajC"/>
    <property type="match status" value="1"/>
</dbReference>
<comment type="similarity">
    <text evidence="2">Belongs to the YajC family.</text>
</comment>
<keyword evidence="8" id="KW-0811">Translocation</keyword>
<evidence type="ECO:0000256" key="2">
    <source>
        <dbReference type="ARBA" id="ARBA00006742"/>
    </source>
</evidence>
<evidence type="ECO:0000256" key="1">
    <source>
        <dbReference type="ARBA" id="ARBA00004162"/>
    </source>
</evidence>
<protein>
    <submittedName>
        <fullName evidence="11">Preprotein translocase subunit YajC</fullName>
    </submittedName>
</protein>
<dbReference type="GO" id="GO:0015031">
    <property type="term" value="P:protein transport"/>
    <property type="evidence" value="ECO:0007669"/>
    <property type="project" value="UniProtKB-KW"/>
</dbReference>
<evidence type="ECO:0000256" key="7">
    <source>
        <dbReference type="ARBA" id="ARBA00022989"/>
    </source>
</evidence>
<evidence type="ECO:0000313" key="11">
    <source>
        <dbReference type="EMBL" id="HIW95490.1"/>
    </source>
</evidence>
<keyword evidence="9" id="KW-0472">Membrane</keyword>
<dbReference type="InterPro" id="IPR003849">
    <property type="entry name" value="Preprotein_translocase_YajC"/>
</dbReference>
<feature type="region of interest" description="Disordered" evidence="10">
    <location>
        <begin position="89"/>
        <end position="108"/>
    </location>
</feature>
<comment type="caution">
    <text evidence="11">The sequence shown here is derived from an EMBL/GenBank/DDBJ whole genome shotgun (WGS) entry which is preliminary data.</text>
</comment>
<dbReference type="SMART" id="SM01323">
    <property type="entry name" value="YajC"/>
    <property type="match status" value="1"/>
</dbReference>
<evidence type="ECO:0000256" key="9">
    <source>
        <dbReference type="ARBA" id="ARBA00023136"/>
    </source>
</evidence>
<proteinExistence type="inferred from homology"/>
<evidence type="ECO:0000256" key="5">
    <source>
        <dbReference type="ARBA" id="ARBA00022692"/>
    </source>
</evidence>
<keyword evidence="7" id="KW-1133">Transmembrane helix</keyword>
<evidence type="ECO:0000256" key="10">
    <source>
        <dbReference type="SAM" id="MobiDB-lite"/>
    </source>
</evidence>
<evidence type="ECO:0000256" key="6">
    <source>
        <dbReference type="ARBA" id="ARBA00022927"/>
    </source>
</evidence>
<dbReference type="GO" id="GO:0005886">
    <property type="term" value="C:plasma membrane"/>
    <property type="evidence" value="ECO:0007669"/>
    <property type="project" value="UniProtKB-SubCell"/>
</dbReference>
<evidence type="ECO:0000256" key="8">
    <source>
        <dbReference type="ARBA" id="ARBA00023010"/>
    </source>
</evidence>
<dbReference type="Proteomes" id="UP000824189">
    <property type="component" value="Unassembled WGS sequence"/>
</dbReference>
<dbReference type="Pfam" id="PF02699">
    <property type="entry name" value="YajC"/>
    <property type="match status" value="1"/>
</dbReference>
<evidence type="ECO:0000313" key="12">
    <source>
        <dbReference type="Proteomes" id="UP000824189"/>
    </source>
</evidence>
<accession>A0A9D1UQY6</accession>
<dbReference type="AlphaFoldDB" id="A0A9D1UQY6"/>
<evidence type="ECO:0000256" key="3">
    <source>
        <dbReference type="ARBA" id="ARBA00022448"/>
    </source>
</evidence>
<keyword evidence="3" id="KW-0813">Transport</keyword>